<reference evidence="1" key="2">
    <citation type="journal article" date="2015" name="Fish Shellfish Immunol.">
        <title>Early steps in the European eel (Anguilla anguilla)-Vibrio vulnificus interaction in the gills: Role of the RtxA13 toxin.</title>
        <authorList>
            <person name="Callol A."/>
            <person name="Pajuelo D."/>
            <person name="Ebbesson L."/>
            <person name="Teles M."/>
            <person name="MacKenzie S."/>
            <person name="Amaro C."/>
        </authorList>
    </citation>
    <scope>NUCLEOTIDE SEQUENCE</scope>
</reference>
<protein>
    <submittedName>
        <fullName evidence="1">Uncharacterized protein</fullName>
    </submittedName>
</protein>
<accession>A0A0E9WQ79</accession>
<organism evidence="1">
    <name type="scientific">Anguilla anguilla</name>
    <name type="common">European freshwater eel</name>
    <name type="synonym">Muraena anguilla</name>
    <dbReference type="NCBI Taxonomy" id="7936"/>
    <lineage>
        <taxon>Eukaryota</taxon>
        <taxon>Metazoa</taxon>
        <taxon>Chordata</taxon>
        <taxon>Craniata</taxon>
        <taxon>Vertebrata</taxon>
        <taxon>Euteleostomi</taxon>
        <taxon>Actinopterygii</taxon>
        <taxon>Neopterygii</taxon>
        <taxon>Teleostei</taxon>
        <taxon>Anguilliformes</taxon>
        <taxon>Anguillidae</taxon>
        <taxon>Anguilla</taxon>
    </lineage>
</organism>
<proteinExistence type="predicted"/>
<evidence type="ECO:0000313" key="1">
    <source>
        <dbReference type="EMBL" id="JAH92579.1"/>
    </source>
</evidence>
<dbReference type="EMBL" id="GBXM01015998">
    <property type="protein sequence ID" value="JAH92579.1"/>
    <property type="molecule type" value="Transcribed_RNA"/>
</dbReference>
<name>A0A0E9WQ79_ANGAN</name>
<dbReference type="AlphaFoldDB" id="A0A0E9WQ79"/>
<reference evidence="1" key="1">
    <citation type="submission" date="2014-11" db="EMBL/GenBank/DDBJ databases">
        <authorList>
            <person name="Amaro Gonzalez C."/>
        </authorList>
    </citation>
    <scope>NUCLEOTIDE SEQUENCE</scope>
</reference>
<sequence>MRTIGSKTCSIVAFKLPFMFFFLPDSPHIRSTNCFFYKCYN</sequence>